<sequence length="432" mass="48022">MAACCKSCDTFVALPPATAKNCVIFGKNSDRPSDEVQEVIYQAEADHEPNTKVQCTYIEIDQVSHTHAVILSKPSWMWGAEMGANDQGVCIGNEAVWTKLNSDEDLQEKLLGMDLVRLGLERGSTAHEALDVITSLLSKHGQGGTCSEGGAWAYHNSYLIADKMEAWVLETAQQFWAAEKITEGVRNISNELSITEKIDLMSPNLIEKAKEQGLYREADGPFNFAKVFSEHYVDPKLSEVSSSRYGRGRKMLKDLSKDGIFNLKNMMEILRDEDSGICMTGDTGFASVGSQVSVLSPKGSSFPDCHWFTATPNPKISLFKPFIFCPAPSLGSMAMSPDFGIKEPRKIKPRFQTVVDRRHDLYKGHQKLQSLHGTKNSKGLKMLKDVQDLEEKCIADVQQILDSFNENSLLRVSGLFKHICDNELNFYKGSAM</sequence>
<dbReference type="Pfam" id="PF03577">
    <property type="entry name" value="Peptidase_C69"/>
    <property type="match status" value="1"/>
</dbReference>
<dbReference type="InterPro" id="IPR005322">
    <property type="entry name" value="Peptidase_C69"/>
</dbReference>
<dbReference type="FunFam" id="3.60.60.10:FF:000001">
    <property type="entry name" value="Secernin 1"/>
    <property type="match status" value="1"/>
</dbReference>
<gene>
    <name evidence="2" type="ORF">CHS0354_030939</name>
</gene>
<reference evidence="2" key="1">
    <citation type="journal article" date="2021" name="Genome Biol. Evol.">
        <title>A High-Quality Reference Genome for a Parasitic Bivalve with Doubly Uniparental Inheritance (Bivalvia: Unionida).</title>
        <authorList>
            <person name="Smith C.H."/>
        </authorList>
    </citation>
    <scope>NUCLEOTIDE SEQUENCE</scope>
    <source>
        <strain evidence="2">CHS0354</strain>
    </source>
</reference>
<evidence type="ECO:0008006" key="4">
    <source>
        <dbReference type="Google" id="ProtNLM"/>
    </source>
</evidence>
<dbReference type="EMBL" id="JAEAOA010001847">
    <property type="protein sequence ID" value="KAK3581991.1"/>
    <property type="molecule type" value="Genomic_DNA"/>
</dbReference>
<evidence type="ECO:0000313" key="2">
    <source>
        <dbReference type="EMBL" id="KAK3581991.1"/>
    </source>
</evidence>
<evidence type="ECO:0000313" key="3">
    <source>
        <dbReference type="Proteomes" id="UP001195483"/>
    </source>
</evidence>
<reference evidence="2" key="2">
    <citation type="journal article" date="2021" name="Genome Biol. Evol.">
        <title>Developing a high-quality reference genome for a parasitic bivalve with doubly uniparental inheritance (Bivalvia: Unionida).</title>
        <authorList>
            <person name="Smith C.H."/>
        </authorList>
    </citation>
    <scope>NUCLEOTIDE SEQUENCE</scope>
    <source>
        <strain evidence="2">CHS0354</strain>
        <tissue evidence="2">Mantle</tissue>
    </source>
</reference>
<comment type="caution">
    <text evidence="2">The sequence shown here is derived from an EMBL/GenBank/DDBJ whole genome shotgun (WGS) entry which is preliminary data.</text>
</comment>
<name>A0AAE0RYB9_9BIVA</name>
<dbReference type="Proteomes" id="UP001195483">
    <property type="component" value="Unassembled WGS sequence"/>
</dbReference>
<dbReference type="GO" id="GO:0006508">
    <property type="term" value="P:proteolysis"/>
    <property type="evidence" value="ECO:0007669"/>
    <property type="project" value="InterPro"/>
</dbReference>
<dbReference type="GO" id="GO:0016805">
    <property type="term" value="F:dipeptidase activity"/>
    <property type="evidence" value="ECO:0007669"/>
    <property type="project" value="InterPro"/>
</dbReference>
<organism evidence="2 3">
    <name type="scientific">Potamilus streckersoni</name>
    <dbReference type="NCBI Taxonomy" id="2493646"/>
    <lineage>
        <taxon>Eukaryota</taxon>
        <taxon>Metazoa</taxon>
        <taxon>Spiralia</taxon>
        <taxon>Lophotrochozoa</taxon>
        <taxon>Mollusca</taxon>
        <taxon>Bivalvia</taxon>
        <taxon>Autobranchia</taxon>
        <taxon>Heteroconchia</taxon>
        <taxon>Palaeoheterodonta</taxon>
        <taxon>Unionida</taxon>
        <taxon>Unionoidea</taxon>
        <taxon>Unionidae</taxon>
        <taxon>Ambleminae</taxon>
        <taxon>Lampsilini</taxon>
        <taxon>Potamilus</taxon>
    </lineage>
</organism>
<dbReference type="PANTHER" id="PTHR12994:SF17">
    <property type="entry name" value="LD30995P"/>
    <property type="match status" value="1"/>
</dbReference>
<accession>A0AAE0RYB9</accession>
<evidence type="ECO:0000256" key="1">
    <source>
        <dbReference type="ARBA" id="ARBA00005705"/>
    </source>
</evidence>
<dbReference type="Gene3D" id="3.60.60.10">
    <property type="entry name" value="Penicillin V Acylase, Chain A"/>
    <property type="match status" value="1"/>
</dbReference>
<proteinExistence type="inferred from homology"/>
<dbReference type="PANTHER" id="PTHR12994">
    <property type="entry name" value="SECERNIN"/>
    <property type="match status" value="1"/>
</dbReference>
<comment type="similarity">
    <text evidence="1">Belongs to the peptidase C69 family. Secernin subfamily.</text>
</comment>
<protein>
    <recommendedName>
        <fullName evidence="4">Secernin-2</fullName>
    </recommendedName>
</protein>
<dbReference type="GO" id="GO:0070004">
    <property type="term" value="F:cysteine-type exopeptidase activity"/>
    <property type="evidence" value="ECO:0007669"/>
    <property type="project" value="InterPro"/>
</dbReference>
<dbReference type="AlphaFoldDB" id="A0AAE0RYB9"/>
<reference evidence="2" key="3">
    <citation type="submission" date="2023-05" db="EMBL/GenBank/DDBJ databases">
        <authorList>
            <person name="Smith C.H."/>
        </authorList>
    </citation>
    <scope>NUCLEOTIDE SEQUENCE</scope>
    <source>
        <strain evidence="2">CHS0354</strain>
        <tissue evidence="2">Mantle</tissue>
    </source>
</reference>
<keyword evidence="3" id="KW-1185">Reference proteome</keyword>